<dbReference type="AlphaFoldDB" id="A0A221T836"/>
<dbReference type="EMBL" id="JACDRT010000007">
    <property type="protein sequence ID" value="MBA0159411.1"/>
    <property type="molecule type" value="Genomic_DNA"/>
</dbReference>
<dbReference type="InterPro" id="IPR029058">
    <property type="entry name" value="AB_hydrolase_fold"/>
</dbReference>
<accession>A0A221T836</accession>
<protein>
    <submittedName>
        <fullName evidence="2">Alpha/beta hydrolase</fullName>
    </submittedName>
    <submittedName>
        <fullName evidence="4">DeoR family transcriptional regulator</fullName>
    </submittedName>
</protein>
<dbReference type="PANTHER" id="PTHR47751:SF1">
    <property type="entry name" value="SUPERFAMILY HYDROLASE, PUTATIVE (AFU_ORTHOLOGUE AFUA_2G16580)-RELATED"/>
    <property type="match status" value="1"/>
</dbReference>
<dbReference type="Proteomes" id="UP001313132">
    <property type="component" value="Unassembled WGS sequence"/>
</dbReference>
<proteinExistence type="predicted"/>
<feature type="domain" description="Dienelactone hydrolase" evidence="1">
    <location>
        <begin position="91"/>
        <end position="199"/>
    </location>
</feature>
<dbReference type="GeneID" id="61348639"/>
<dbReference type="EMBL" id="CP065030">
    <property type="protein sequence ID" value="QPK17212.1"/>
    <property type="molecule type" value="Genomic_DNA"/>
</dbReference>
<keyword evidence="8" id="KW-1185">Reference proteome</keyword>
<dbReference type="InterPro" id="IPR051411">
    <property type="entry name" value="Polyketide_trans_af380"/>
</dbReference>
<dbReference type="Gene3D" id="1.10.10.800">
    <property type="match status" value="1"/>
</dbReference>
<dbReference type="EMBL" id="PDVW01000005">
    <property type="protein sequence ID" value="POY50837.1"/>
    <property type="molecule type" value="Genomic_DNA"/>
</dbReference>
<dbReference type="SUPFAM" id="SSF53474">
    <property type="entry name" value="alpha/beta-Hydrolases"/>
    <property type="match status" value="1"/>
</dbReference>
<reference evidence="3 8" key="4">
    <citation type="submission" date="2024-03" db="EMBL/GenBank/DDBJ databases">
        <title>Analysis of soft rot Pectobacteriaceae population diversity in US potato growing regions between 2016 and 2022.</title>
        <authorList>
            <person name="Ma X."/>
            <person name="Zhang X."/>
            <person name="Stodghill P."/>
            <person name="Rioux R."/>
            <person name="Babler B."/>
            <person name="Shrestha S."/>
            <person name="Babler B."/>
            <person name="Rivedal H."/>
            <person name="Frost K."/>
            <person name="Hao J."/>
            <person name="Secor G."/>
            <person name="Swingle B."/>
        </authorList>
    </citation>
    <scope>NUCLEOTIDE SEQUENCE [LARGE SCALE GENOMIC DNA]</scope>
    <source>
        <strain evidence="3 8">UMSS2</strain>
    </source>
</reference>
<organism evidence="4">
    <name type="scientific">Pectobacterium versatile</name>
    <dbReference type="NCBI Taxonomy" id="2488639"/>
    <lineage>
        <taxon>Bacteria</taxon>
        <taxon>Pseudomonadati</taxon>
        <taxon>Pseudomonadota</taxon>
        <taxon>Gammaproteobacteria</taxon>
        <taxon>Enterobacterales</taxon>
        <taxon>Pectobacteriaceae</taxon>
        <taxon>Pectobacterium</taxon>
    </lineage>
</organism>
<dbReference type="Proteomes" id="UP000237284">
    <property type="component" value="Chromosome"/>
</dbReference>
<evidence type="ECO:0000313" key="3">
    <source>
        <dbReference type="EMBL" id="MEI7104173.1"/>
    </source>
</evidence>
<sequence>MNDKIFNEQRRKFLSTSAVVVSGVAMGGSMLVPSFASAKAATSLPRATTTVPTVIGYANEKGLLIERVTYPNRNTQTSIVANLFKPAGFDQNKKYAAIVVTHPIGGVKEQTAGLYAQKLAEQGFITLAYDASYQGESGGEPHLMELPSARVDDISCSIDFLSTLSYVDANRIGSLGICGGGGYVLSAAQTEQRIKAVATVSAAEIGDLRRNGLSNSRTYEQRMQLLKDAAEQRTREARGEAIRLTPTVPESTKDFTENTPVMYREGYEYYRTARGQHPNAPARAVFSSIPSQMAFYGFEQLETISPRPALMIAGAKADSLYFSELAYQKTQEPKELFLVPGASHIDMYDKPQYVTPAVTKLTAFYQQYLA</sequence>
<evidence type="ECO:0000313" key="5">
    <source>
        <dbReference type="EMBL" id="QPK17212.1"/>
    </source>
</evidence>
<keyword evidence="2" id="KW-0378">Hydrolase</keyword>
<dbReference type="RefSeq" id="WP_039492655.1">
    <property type="nucleotide sequence ID" value="NZ_CAKLHY010000003.1"/>
</dbReference>
<gene>
    <name evidence="5" type="ORF">F131LOC_007760</name>
    <name evidence="4" type="ORF">F131LOC_01365</name>
    <name evidence="2" type="ORF">H0253_11215</name>
    <name evidence="3" type="ORF">WCT63_17140</name>
</gene>
<reference evidence="2 7" key="2">
    <citation type="submission" date="2020-07" db="EMBL/GenBank/DDBJ databases">
        <title>Updated taxonomy of Pectobacterium genus in the CIRM-CFBP bacterial collection: when new species reveal old endemic population.</title>
        <authorList>
            <person name="Pedron J."/>
            <person name="Barny M.A."/>
            <person name="Portier P."/>
        </authorList>
    </citation>
    <scope>NUCLEOTIDE SEQUENCE [LARGE SCALE GENOMIC DNA]</scope>
    <source>
        <strain evidence="2 7">CFBP5669</strain>
    </source>
</reference>
<dbReference type="InterPro" id="IPR006311">
    <property type="entry name" value="TAT_signal"/>
</dbReference>
<dbReference type="PANTHER" id="PTHR47751">
    <property type="entry name" value="SUPERFAMILY HYDROLASE, PUTATIVE (AFU_ORTHOLOGUE AFUA_2G16580)-RELATED"/>
    <property type="match status" value="1"/>
</dbReference>
<dbReference type="InterPro" id="IPR002925">
    <property type="entry name" value="Dienelactn_hydro"/>
</dbReference>
<name>A0A221T836_9GAMM</name>
<reference evidence="5 6" key="3">
    <citation type="submission" date="2020-11" db="EMBL/GenBank/DDBJ databases">
        <title>Complete genome sequence of Pectobacterium versatile F131.</title>
        <authorList>
            <person name="Shirshikov F.V."/>
            <person name="Miroshnikov K."/>
            <person name="Toshakov S.V."/>
            <person name="Kabanova A.P."/>
            <person name="Barannik A.P."/>
            <person name="Shneider M."/>
            <person name="Ignatov A.N."/>
            <person name="Miroshnikov K.A."/>
            <person name="Mikhailova Y.V."/>
            <person name="Shelenkov A."/>
            <person name="Yanushevich Y.G."/>
            <person name="Evseev P.V."/>
        </authorList>
    </citation>
    <scope>NUCLEOTIDE SEQUENCE [LARGE SCALE GENOMIC DNA]</scope>
    <source>
        <strain evidence="5 6">F131</strain>
    </source>
</reference>
<dbReference type="GO" id="GO:0016787">
    <property type="term" value="F:hydrolase activity"/>
    <property type="evidence" value="ECO:0007669"/>
    <property type="project" value="UniProtKB-KW"/>
</dbReference>
<dbReference type="Proteomes" id="UP000584405">
    <property type="component" value="Unassembled WGS sequence"/>
</dbReference>
<evidence type="ECO:0000313" key="2">
    <source>
        <dbReference type="EMBL" id="MBA0159411.1"/>
    </source>
</evidence>
<evidence type="ECO:0000313" key="4">
    <source>
        <dbReference type="EMBL" id="POY50837.1"/>
    </source>
</evidence>
<evidence type="ECO:0000313" key="8">
    <source>
        <dbReference type="Proteomes" id="UP001313132"/>
    </source>
</evidence>
<dbReference type="Gene3D" id="3.40.50.1820">
    <property type="entry name" value="alpha/beta hydrolase"/>
    <property type="match status" value="1"/>
</dbReference>
<dbReference type="PROSITE" id="PS51318">
    <property type="entry name" value="TAT"/>
    <property type="match status" value="1"/>
</dbReference>
<dbReference type="EMBL" id="JBBBON010000019">
    <property type="protein sequence ID" value="MEI7104173.1"/>
    <property type="molecule type" value="Genomic_DNA"/>
</dbReference>
<evidence type="ECO:0000259" key="1">
    <source>
        <dbReference type="Pfam" id="PF01738"/>
    </source>
</evidence>
<evidence type="ECO:0000313" key="7">
    <source>
        <dbReference type="Proteomes" id="UP000584405"/>
    </source>
</evidence>
<evidence type="ECO:0000313" key="6">
    <source>
        <dbReference type="Proteomes" id="UP000237284"/>
    </source>
</evidence>
<reference evidence="4" key="1">
    <citation type="submission" date="2017-12" db="EMBL/GenBank/DDBJ databases">
        <title>First report on the novel genomospecies/subspecies of Pectobacterium carotovorum in Russia.</title>
        <authorList>
            <person name="Shirshikov F.V."/>
            <person name="Miroshnikov K."/>
            <person name="Toshakov S.V."/>
            <person name="Kabanova A.P."/>
            <person name="Barannik A.P."/>
            <person name="Shneider M."/>
            <person name="Ignatov A.N."/>
            <person name="Miroshnikov K.A."/>
        </authorList>
    </citation>
    <scope>NUCLEOTIDE SEQUENCE [LARGE SCALE GENOMIC DNA]</scope>
    <source>
        <strain evidence="4">F131</strain>
    </source>
</reference>
<dbReference type="Pfam" id="PF01738">
    <property type="entry name" value="DLH"/>
    <property type="match status" value="1"/>
</dbReference>